<organism evidence="2 3">
    <name type="scientific">Mycena metata</name>
    <dbReference type="NCBI Taxonomy" id="1033252"/>
    <lineage>
        <taxon>Eukaryota</taxon>
        <taxon>Fungi</taxon>
        <taxon>Dikarya</taxon>
        <taxon>Basidiomycota</taxon>
        <taxon>Agaricomycotina</taxon>
        <taxon>Agaricomycetes</taxon>
        <taxon>Agaricomycetidae</taxon>
        <taxon>Agaricales</taxon>
        <taxon>Marasmiineae</taxon>
        <taxon>Mycenaceae</taxon>
        <taxon>Mycena</taxon>
    </lineage>
</organism>
<reference evidence="2" key="1">
    <citation type="submission" date="2023-03" db="EMBL/GenBank/DDBJ databases">
        <title>Massive genome expansion in bonnet fungi (Mycena s.s.) driven by repeated elements and novel gene families across ecological guilds.</title>
        <authorList>
            <consortium name="Lawrence Berkeley National Laboratory"/>
            <person name="Harder C.B."/>
            <person name="Miyauchi S."/>
            <person name="Viragh M."/>
            <person name="Kuo A."/>
            <person name="Thoen E."/>
            <person name="Andreopoulos B."/>
            <person name="Lu D."/>
            <person name="Skrede I."/>
            <person name="Drula E."/>
            <person name="Henrissat B."/>
            <person name="Morin E."/>
            <person name="Kohler A."/>
            <person name="Barry K."/>
            <person name="LaButti K."/>
            <person name="Morin E."/>
            <person name="Salamov A."/>
            <person name="Lipzen A."/>
            <person name="Mereny Z."/>
            <person name="Hegedus B."/>
            <person name="Baldrian P."/>
            <person name="Stursova M."/>
            <person name="Weitz H."/>
            <person name="Taylor A."/>
            <person name="Grigoriev I.V."/>
            <person name="Nagy L.G."/>
            <person name="Martin F."/>
            <person name="Kauserud H."/>
        </authorList>
    </citation>
    <scope>NUCLEOTIDE SEQUENCE</scope>
    <source>
        <strain evidence="2">CBHHK182m</strain>
    </source>
</reference>
<proteinExistence type="predicted"/>
<comment type="caution">
    <text evidence="2">The sequence shown here is derived from an EMBL/GenBank/DDBJ whole genome shotgun (WGS) entry which is preliminary data.</text>
</comment>
<dbReference type="InterPro" id="IPR001810">
    <property type="entry name" value="F-box_dom"/>
</dbReference>
<dbReference type="Proteomes" id="UP001215598">
    <property type="component" value="Unassembled WGS sequence"/>
</dbReference>
<dbReference type="InterPro" id="IPR036047">
    <property type="entry name" value="F-box-like_dom_sf"/>
</dbReference>
<dbReference type="PROSITE" id="PS50181">
    <property type="entry name" value="FBOX"/>
    <property type="match status" value="1"/>
</dbReference>
<dbReference type="SUPFAM" id="SSF81383">
    <property type="entry name" value="F-box domain"/>
    <property type="match status" value="1"/>
</dbReference>
<evidence type="ECO:0000313" key="3">
    <source>
        <dbReference type="Proteomes" id="UP001215598"/>
    </source>
</evidence>
<accession>A0AAD7J712</accession>
<sequence>MLRLPAELVIAVLKYLPLANFSNLMSASREWNDFFQLNQSVLYHNAAVLHGFTPPSIVYSELDTLLSRRSLTGVHDWRSFCRRQICIQKSWKGEDSSYVTSHRLAGIDVHRIKADEQRGFIIVTTSRGGLLVVDLHDDQVLWSLPETYVRAYAHCEYGAGYLIFDRGGHLGEKEVWRLVDDTHLPPESPTFAFPDEKQQSVSSHAADSHGFPLQTRGHFRPWAVLQPPALTRAFRFVYPTLLAATAVSLFLWDIPSCELHQVIRDTQISSEGVGSDEELGDTNYVEVSSRPDGHVFICGASALRVFSRTSGRCVLDVPSSQISYATNTYSFMADESREPEELPSSVLKPQPTAHSLVFPLTGSRRLIDEFIAVHVSGCGSHIAALLASSRLVIIPFFERVINGEAELRDIAIDIQLGSPISVGKYLAFENGRIAVATGTGLFVVALDFESARHTMNPPPISVHRAAWFNSPVALNSISCLQMTATGIFLNWAPGIRDTGRREYRGDDLWPEVGFEQLFYLSLSEERRLTRLPNGDEVVQLFEPMAVGRRSSSLFSIDFVPDVSS</sequence>
<dbReference type="AlphaFoldDB" id="A0AAD7J712"/>
<feature type="domain" description="F-box" evidence="1">
    <location>
        <begin position="1"/>
        <end position="46"/>
    </location>
</feature>
<keyword evidence="3" id="KW-1185">Reference proteome</keyword>
<evidence type="ECO:0000313" key="2">
    <source>
        <dbReference type="EMBL" id="KAJ7757518.1"/>
    </source>
</evidence>
<protein>
    <recommendedName>
        <fullName evidence="1">F-box domain-containing protein</fullName>
    </recommendedName>
</protein>
<name>A0AAD7J712_9AGAR</name>
<evidence type="ECO:0000259" key="1">
    <source>
        <dbReference type="PROSITE" id="PS50181"/>
    </source>
</evidence>
<gene>
    <name evidence="2" type="ORF">B0H16DRAFT_1536899</name>
</gene>
<dbReference type="EMBL" id="JARKIB010000044">
    <property type="protein sequence ID" value="KAJ7757518.1"/>
    <property type="molecule type" value="Genomic_DNA"/>
</dbReference>